<dbReference type="AlphaFoldDB" id="A0A1F6DBC8"/>
<dbReference type="GO" id="GO:1904680">
    <property type="term" value="F:peptide transmembrane transporter activity"/>
    <property type="evidence" value="ECO:0007669"/>
    <property type="project" value="TreeGrafter"/>
</dbReference>
<evidence type="ECO:0000256" key="3">
    <source>
        <dbReference type="ARBA" id="ARBA00022729"/>
    </source>
</evidence>
<organism evidence="6 7">
    <name type="scientific">Candidatus Kaiserbacteria bacterium RIFCSPHIGHO2_02_FULL_49_16</name>
    <dbReference type="NCBI Taxonomy" id="1798490"/>
    <lineage>
        <taxon>Bacteria</taxon>
        <taxon>Candidatus Kaiseribacteriota</taxon>
    </lineage>
</organism>
<feature type="transmembrane region" description="Helical" evidence="4">
    <location>
        <begin position="38"/>
        <end position="58"/>
    </location>
</feature>
<evidence type="ECO:0000259" key="5">
    <source>
        <dbReference type="Pfam" id="PF00496"/>
    </source>
</evidence>
<dbReference type="PANTHER" id="PTHR30290">
    <property type="entry name" value="PERIPLASMIC BINDING COMPONENT OF ABC TRANSPORTER"/>
    <property type="match status" value="1"/>
</dbReference>
<keyword evidence="4" id="KW-0812">Transmembrane</keyword>
<sequence length="600" mass="66273">MDLGKYEELFEKLTRERSLPHLSELSNRLRSFTPGERLFLYILSATLALSALALFSGVNAAVSVSMPSRGGTLTEGIIEPPRFINPVLALSQSDGDLTQLVFSGLTRTLPNPSDSSSNATDSVIPDLAENYSISPDGTTYTFRLRKNAKFHDGVALTAEDVLFTVLTIQNPEIRSPRRADWEGVSASSPDPQTVIFKLQHAYAPFLENTSIGILPKHLWDSVKAEEFPFNPLNTNPIGSGPYKIADSQKDETGAATSYSLASFEDFILGVPYLKKINFIFYPNEESLIKAFNAGKVTGLASVSSGEISSLIKDESVIMRVPLPRVFGVFFNQGHASALAEDSVRSALNVAIDKNLIVSSILHDYGIVLDGPIPPGVLRNSKPLKTADTLTASDRAQKARDILSRGGWTYEKNENVWKKKKQILSISLATSDSPELSATANKIAEFWRAAGVQVNVKIYPLSELNANIIRPRAYDAILFGEVVGRSLDLFAFWHSSQRNDPGLNLAMYANTKTDSLLSNARATISRSDREDLYNSFAAIIMKEQPSVFIYSPDFIYVVPETLQGIRLGALTTPSERFQNVYEWYTDTERVWNFFTDKAPQI</sequence>
<comment type="caution">
    <text evidence="6">The sequence shown here is derived from an EMBL/GenBank/DDBJ whole genome shotgun (WGS) entry which is preliminary data.</text>
</comment>
<comment type="similarity">
    <text evidence="1">Belongs to the bacterial solute-binding protein 5 family.</text>
</comment>
<accession>A0A1F6DBC8</accession>
<dbReference type="Gene3D" id="3.90.76.10">
    <property type="entry name" value="Dipeptide-binding Protein, Domain 1"/>
    <property type="match status" value="1"/>
</dbReference>
<dbReference type="InterPro" id="IPR030678">
    <property type="entry name" value="Peptide/Ni-bd"/>
</dbReference>
<dbReference type="Gene3D" id="3.10.105.10">
    <property type="entry name" value="Dipeptide-binding Protein, Domain 3"/>
    <property type="match status" value="1"/>
</dbReference>
<dbReference type="Proteomes" id="UP000178042">
    <property type="component" value="Unassembled WGS sequence"/>
</dbReference>
<evidence type="ECO:0000313" key="7">
    <source>
        <dbReference type="Proteomes" id="UP000178042"/>
    </source>
</evidence>
<reference evidence="6 7" key="1">
    <citation type="journal article" date="2016" name="Nat. Commun.">
        <title>Thousands of microbial genomes shed light on interconnected biogeochemical processes in an aquifer system.</title>
        <authorList>
            <person name="Anantharaman K."/>
            <person name="Brown C.T."/>
            <person name="Hug L.A."/>
            <person name="Sharon I."/>
            <person name="Castelle C.J."/>
            <person name="Probst A.J."/>
            <person name="Thomas B.C."/>
            <person name="Singh A."/>
            <person name="Wilkins M.J."/>
            <person name="Karaoz U."/>
            <person name="Brodie E.L."/>
            <person name="Williams K.H."/>
            <person name="Hubbard S.S."/>
            <person name="Banfield J.F."/>
        </authorList>
    </citation>
    <scope>NUCLEOTIDE SEQUENCE [LARGE SCALE GENOMIC DNA]</scope>
</reference>
<dbReference type="Gene3D" id="3.40.190.10">
    <property type="entry name" value="Periplasmic binding protein-like II"/>
    <property type="match status" value="1"/>
</dbReference>
<dbReference type="InterPro" id="IPR000914">
    <property type="entry name" value="SBP_5_dom"/>
</dbReference>
<dbReference type="GO" id="GO:0015833">
    <property type="term" value="P:peptide transport"/>
    <property type="evidence" value="ECO:0007669"/>
    <property type="project" value="TreeGrafter"/>
</dbReference>
<dbReference type="PANTHER" id="PTHR30290:SF9">
    <property type="entry name" value="OLIGOPEPTIDE-BINDING PROTEIN APPA"/>
    <property type="match status" value="1"/>
</dbReference>
<keyword evidence="4" id="KW-0472">Membrane</keyword>
<keyword evidence="3" id="KW-0732">Signal</keyword>
<name>A0A1F6DBC8_9BACT</name>
<dbReference type="PROSITE" id="PS01040">
    <property type="entry name" value="SBP_BACTERIAL_5"/>
    <property type="match status" value="1"/>
</dbReference>
<protein>
    <recommendedName>
        <fullName evidence="5">Solute-binding protein family 5 domain-containing protein</fullName>
    </recommendedName>
</protein>
<evidence type="ECO:0000256" key="1">
    <source>
        <dbReference type="ARBA" id="ARBA00005695"/>
    </source>
</evidence>
<keyword evidence="4" id="KW-1133">Transmembrane helix</keyword>
<evidence type="ECO:0000256" key="2">
    <source>
        <dbReference type="ARBA" id="ARBA00022448"/>
    </source>
</evidence>
<evidence type="ECO:0000256" key="4">
    <source>
        <dbReference type="SAM" id="Phobius"/>
    </source>
</evidence>
<proteinExistence type="inferred from homology"/>
<keyword evidence="2" id="KW-0813">Transport</keyword>
<dbReference type="GO" id="GO:0043190">
    <property type="term" value="C:ATP-binding cassette (ABC) transporter complex"/>
    <property type="evidence" value="ECO:0007669"/>
    <property type="project" value="InterPro"/>
</dbReference>
<dbReference type="PIRSF" id="PIRSF002741">
    <property type="entry name" value="MppA"/>
    <property type="match status" value="1"/>
</dbReference>
<dbReference type="Pfam" id="PF00496">
    <property type="entry name" value="SBP_bac_5"/>
    <property type="match status" value="1"/>
</dbReference>
<dbReference type="InterPro" id="IPR039424">
    <property type="entry name" value="SBP_5"/>
</dbReference>
<dbReference type="SUPFAM" id="SSF53850">
    <property type="entry name" value="Periplasmic binding protein-like II"/>
    <property type="match status" value="1"/>
</dbReference>
<dbReference type="InterPro" id="IPR023765">
    <property type="entry name" value="SBP_5_CS"/>
</dbReference>
<gene>
    <name evidence="6" type="ORF">A3C86_02860</name>
</gene>
<dbReference type="EMBL" id="MFLD01000039">
    <property type="protein sequence ID" value="OGG58661.1"/>
    <property type="molecule type" value="Genomic_DNA"/>
</dbReference>
<evidence type="ECO:0000313" key="6">
    <source>
        <dbReference type="EMBL" id="OGG58661.1"/>
    </source>
</evidence>
<feature type="domain" description="Solute-binding protein family 5" evidence="5">
    <location>
        <begin position="123"/>
        <end position="481"/>
    </location>
</feature>
<dbReference type="GO" id="GO:0042597">
    <property type="term" value="C:periplasmic space"/>
    <property type="evidence" value="ECO:0007669"/>
    <property type="project" value="UniProtKB-ARBA"/>
</dbReference>